<feature type="non-terminal residue" evidence="1">
    <location>
        <position position="65"/>
    </location>
</feature>
<name>A0ABN9QKA4_9DINO</name>
<gene>
    <name evidence="1" type="ORF">PCOR1329_LOCUS12686</name>
</gene>
<keyword evidence="2" id="KW-1185">Reference proteome</keyword>
<comment type="caution">
    <text evidence="1">The sequence shown here is derived from an EMBL/GenBank/DDBJ whole genome shotgun (WGS) entry which is preliminary data.</text>
</comment>
<reference evidence="1" key="1">
    <citation type="submission" date="2023-10" db="EMBL/GenBank/DDBJ databases">
        <authorList>
            <person name="Chen Y."/>
            <person name="Shah S."/>
            <person name="Dougan E. K."/>
            <person name="Thang M."/>
            <person name="Chan C."/>
        </authorList>
    </citation>
    <scope>NUCLEOTIDE SEQUENCE [LARGE SCALE GENOMIC DNA]</scope>
</reference>
<dbReference type="EMBL" id="CAUYUJ010003724">
    <property type="protein sequence ID" value="CAK0806488.1"/>
    <property type="molecule type" value="Genomic_DNA"/>
</dbReference>
<dbReference type="Proteomes" id="UP001189429">
    <property type="component" value="Unassembled WGS sequence"/>
</dbReference>
<evidence type="ECO:0000313" key="1">
    <source>
        <dbReference type="EMBL" id="CAK0806488.1"/>
    </source>
</evidence>
<accession>A0ABN9QKA4</accession>
<protein>
    <submittedName>
        <fullName evidence="1">Uncharacterized protein</fullName>
    </submittedName>
</protein>
<sequence>VDLRFREFAFDNLVVSSALGQGASDLSMSDCLVGLARLDRVIQFMSRTMAQRTAGLIARECAKGK</sequence>
<organism evidence="1 2">
    <name type="scientific">Prorocentrum cordatum</name>
    <dbReference type="NCBI Taxonomy" id="2364126"/>
    <lineage>
        <taxon>Eukaryota</taxon>
        <taxon>Sar</taxon>
        <taxon>Alveolata</taxon>
        <taxon>Dinophyceae</taxon>
        <taxon>Prorocentrales</taxon>
        <taxon>Prorocentraceae</taxon>
        <taxon>Prorocentrum</taxon>
    </lineage>
</organism>
<proteinExistence type="predicted"/>
<feature type="non-terminal residue" evidence="1">
    <location>
        <position position="1"/>
    </location>
</feature>
<evidence type="ECO:0000313" key="2">
    <source>
        <dbReference type="Proteomes" id="UP001189429"/>
    </source>
</evidence>